<accession>A0ABX7B735</accession>
<keyword evidence="3 6" id="KW-0489">Methyltransferase</keyword>
<comment type="subcellular location">
    <subcellularLocation>
        <location evidence="6">Cytoplasm</location>
    </subcellularLocation>
</comment>
<comment type="catalytic activity">
    <reaction evidence="6">
        <text>guanosine(527) in 16S rRNA + S-adenosyl-L-methionine = N(7)-methylguanosine(527) in 16S rRNA + S-adenosyl-L-homocysteine</text>
        <dbReference type="Rhea" id="RHEA:42732"/>
        <dbReference type="Rhea" id="RHEA-COMP:10209"/>
        <dbReference type="Rhea" id="RHEA-COMP:10210"/>
        <dbReference type="ChEBI" id="CHEBI:57856"/>
        <dbReference type="ChEBI" id="CHEBI:59789"/>
        <dbReference type="ChEBI" id="CHEBI:74269"/>
        <dbReference type="ChEBI" id="CHEBI:74480"/>
        <dbReference type="EC" id="2.1.1.170"/>
    </reaction>
</comment>
<dbReference type="PANTHER" id="PTHR31760">
    <property type="entry name" value="S-ADENOSYL-L-METHIONINE-DEPENDENT METHYLTRANSFERASES SUPERFAMILY PROTEIN"/>
    <property type="match status" value="1"/>
</dbReference>
<proteinExistence type="inferred from homology"/>
<feature type="binding site" evidence="6">
    <location>
        <position position="135"/>
    </location>
    <ligand>
        <name>S-adenosyl-L-methionine</name>
        <dbReference type="ChEBI" id="CHEBI:59789"/>
    </ligand>
</feature>
<dbReference type="InterPro" id="IPR029063">
    <property type="entry name" value="SAM-dependent_MTases_sf"/>
</dbReference>
<dbReference type="RefSeq" id="WP_201075662.1">
    <property type="nucleotide sequence ID" value="NZ_CP067420.1"/>
</dbReference>
<keyword evidence="2 6" id="KW-0698">rRNA processing</keyword>
<feature type="binding site" evidence="6">
    <location>
        <position position="72"/>
    </location>
    <ligand>
        <name>S-adenosyl-L-methionine</name>
        <dbReference type="ChEBI" id="CHEBI:59789"/>
    </ligand>
</feature>
<reference evidence="7" key="1">
    <citation type="submission" date="2021-02" db="EMBL/GenBank/DDBJ databases">
        <title>Skermanella TT6 skin isolate.</title>
        <authorList>
            <person name="Lee K."/>
            <person name="Ganzorig M."/>
        </authorList>
    </citation>
    <scope>NUCLEOTIDE SEQUENCE</scope>
    <source>
        <strain evidence="7">TT6</strain>
    </source>
</reference>
<name>A0ABX7B735_9PROT</name>
<dbReference type="Gene3D" id="3.40.50.150">
    <property type="entry name" value="Vaccinia Virus protein VP39"/>
    <property type="match status" value="1"/>
</dbReference>
<keyword evidence="1 6" id="KW-0963">Cytoplasm</keyword>
<dbReference type="GO" id="GO:0008168">
    <property type="term" value="F:methyltransferase activity"/>
    <property type="evidence" value="ECO:0007669"/>
    <property type="project" value="UniProtKB-KW"/>
</dbReference>
<dbReference type="NCBIfam" id="TIGR00138">
    <property type="entry name" value="rsmG_gidB"/>
    <property type="match status" value="1"/>
</dbReference>
<dbReference type="PIRSF" id="PIRSF003078">
    <property type="entry name" value="GidB"/>
    <property type="match status" value="1"/>
</dbReference>
<dbReference type="GO" id="GO:0032259">
    <property type="term" value="P:methylation"/>
    <property type="evidence" value="ECO:0007669"/>
    <property type="project" value="UniProtKB-KW"/>
</dbReference>
<dbReference type="PANTHER" id="PTHR31760:SF0">
    <property type="entry name" value="S-ADENOSYL-L-METHIONINE-DEPENDENT METHYLTRANSFERASES SUPERFAMILY PROTEIN"/>
    <property type="match status" value="1"/>
</dbReference>
<dbReference type="Proteomes" id="UP000595197">
    <property type="component" value="Chromosome"/>
</dbReference>
<feature type="binding site" evidence="6">
    <location>
        <position position="77"/>
    </location>
    <ligand>
        <name>S-adenosyl-L-methionine</name>
        <dbReference type="ChEBI" id="CHEBI:59789"/>
    </ligand>
</feature>
<evidence type="ECO:0000256" key="5">
    <source>
        <dbReference type="ARBA" id="ARBA00022691"/>
    </source>
</evidence>
<keyword evidence="8" id="KW-1185">Reference proteome</keyword>
<feature type="binding site" evidence="6">
    <location>
        <begin position="121"/>
        <end position="122"/>
    </location>
    <ligand>
        <name>S-adenosyl-L-methionine</name>
        <dbReference type="ChEBI" id="CHEBI:59789"/>
    </ligand>
</feature>
<sequence>MPASAPEDVLSGVSRETRDRLQVYADLLRKWQPVINLVGPRTLPHLWTRHFVDSAQLHSLIPAGARTLVDFGSGAGFPGLVLAILGVPDVHLVESDQRKAAFLREVARATGAAATIHAARIESIDPFSADVVTARALAPLVDLLGFAAPFLAPDSICLFPKGQQAEDEVSIASKTWNIAVDRIQSVTDPSASILRVSEVSRA</sequence>
<protein>
    <recommendedName>
        <fullName evidence="6">Ribosomal RNA small subunit methyltransferase G</fullName>
        <ecNumber evidence="6">2.1.1.170</ecNumber>
    </recommendedName>
    <alternativeName>
        <fullName evidence="6">16S rRNA 7-methylguanosine methyltransferase</fullName>
        <shortName evidence="6">16S rRNA m7G methyltransferase</shortName>
    </alternativeName>
</protein>
<dbReference type="HAMAP" id="MF_00074">
    <property type="entry name" value="16SrRNA_methyltr_G"/>
    <property type="match status" value="1"/>
</dbReference>
<dbReference type="EMBL" id="CP067420">
    <property type="protein sequence ID" value="QQP89430.1"/>
    <property type="molecule type" value="Genomic_DNA"/>
</dbReference>
<comment type="similarity">
    <text evidence="6">Belongs to the methyltransferase superfamily. RNA methyltransferase RsmG family.</text>
</comment>
<evidence type="ECO:0000256" key="1">
    <source>
        <dbReference type="ARBA" id="ARBA00022490"/>
    </source>
</evidence>
<evidence type="ECO:0000256" key="2">
    <source>
        <dbReference type="ARBA" id="ARBA00022552"/>
    </source>
</evidence>
<dbReference type="InterPro" id="IPR003682">
    <property type="entry name" value="rRNA_ssu_MeTfrase_G"/>
</dbReference>
<evidence type="ECO:0000256" key="3">
    <source>
        <dbReference type="ARBA" id="ARBA00022603"/>
    </source>
</evidence>
<comment type="caution">
    <text evidence="6">Lacks conserved residue(s) required for the propagation of feature annotation.</text>
</comment>
<evidence type="ECO:0000313" key="7">
    <source>
        <dbReference type="EMBL" id="QQP89430.1"/>
    </source>
</evidence>
<keyword evidence="4 6" id="KW-0808">Transferase</keyword>
<comment type="function">
    <text evidence="6">Specifically methylates the N7 position of guanine in position 527 of 16S rRNA.</text>
</comment>
<evidence type="ECO:0000256" key="4">
    <source>
        <dbReference type="ARBA" id="ARBA00022679"/>
    </source>
</evidence>
<gene>
    <name evidence="6 7" type="primary">rsmG</name>
    <name evidence="7" type="ORF">IGS68_26230</name>
</gene>
<dbReference type="EC" id="2.1.1.170" evidence="6"/>
<organism evidence="7 8">
    <name type="scientific">Skermanella cutis</name>
    <dbReference type="NCBI Taxonomy" id="2775420"/>
    <lineage>
        <taxon>Bacteria</taxon>
        <taxon>Pseudomonadati</taxon>
        <taxon>Pseudomonadota</taxon>
        <taxon>Alphaproteobacteria</taxon>
        <taxon>Rhodospirillales</taxon>
        <taxon>Azospirillaceae</taxon>
        <taxon>Skermanella</taxon>
    </lineage>
</organism>
<dbReference type="SUPFAM" id="SSF53335">
    <property type="entry name" value="S-adenosyl-L-methionine-dependent methyltransferases"/>
    <property type="match status" value="1"/>
</dbReference>
<evidence type="ECO:0000313" key="8">
    <source>
        <dbReference type="Proteomes" id="UP000595197"/>
    </source>
</evidence>
<keyword evidence="5 6" id="KW-0949">S-adenosyl-L-methionine</keyword>
<evidence type="ECO:0000256" key="6">
    <source>
        <dbReference type="HAMAP-Rule" id="MF_00074"/>
    </source>
</evidence>
<dbReference type="Pfam" id="PF02527">
    <property type="entry name" value="GidB"/>
    <property type="match status" value="1"/>
</dbReference>